<evidence type="ECO:0000313" key="2">
    <source>
        <dbReference type="EMBL" id="KAL3891664.1"/>
    </source>
</evidence>
<accession>A0ABD3Y2Q9</accession>
<evidence type="ECO:0000313" key="4">
    <source>
        <dbReference type="Proteomes" id="UP001634394"/>
    </source>
</evidence>
<dbReference type="InterPro" id="IPR036047">
    <property type="entry name" value="F-box-like_dom_sf"/>
</dbReference>
<sequence length="267" mass="31317">MEQMTINELPTFIRSIIFSYLSVYDLLQRAGLVCKSWYSCVRYRELWMTVDLTGQRNLTTRGLHNVLSYSHFRLRKLILPHRIHEENKSAFAQVLDERYISLLLSKCKCLKILRICRVCWRSAINVDELQISNRLLRIEGLRSLTDKRDICTLATSYWKLAQETGMPFWLFLEFISASNAAKKKMLLHFLQSLCEKESEGKRLKETCGIPKLCKMKQEEILISKMKLCRTFETGNVHSKVYSRKDNLNRCTRAGTYSRCNQPRKGTL</sequence>
<reference evidence="3 4" key="1">
    <citation type="submission" date="2024-11" db="EMBL/GenBank/DDBJ databases">
        <title>Chromosome-level genome assembly of the freshwater bivalve Anodonta woodiana.</title>
        <authorList>
            <person name="Chen X."/>
        </authorList>
    </citation>
    <scope>NUCLEOTIDE SEQUENCE [LARGE SCALE GENOMIC DNA]</scope>
    <source>
        <strain evidence="3">MN2024</strain>
        <tissue evidence="3">Gills</tissue>
    </source>
</reference>
<feature type="domain" description="F-box" evidence="1">
    <location>
        <begin position="3"/>
        <end position="50"/>
    </location>
</feature>
<gene>
    <name evidence="2" type="ORF">ACJMK2_003916</name>
    <name evidence="3" type="ORF">ACJMK2_003933</name>
</gene>
<name>A0ABD3Y2Q9_SINWO</name>
<dbReference type="InterPro" id="IPR032675">
    <property type="entry name" value="LRR_dom_sf"/>
</dbReference>
<proteinExistence type="predicted"/>
<protein>
    <recommendedName>
        <fullName evidence="1">F-box domain-containing protein</fullName>
    </recommendedName>
</protein>
<evidence type="ECO:0000313" key="3">
    <source>
        <dbReference type="EMBL" id="KAL3891683.1"/>
    </source>
</evidence>
<dbReference type="EMBL" id="JBJQND010000001">
    <property type="protein sequence ID" value="KAL3891683.1"/>
    <property type="molecule type" value="Genomic_DNA"/>
</dbReference>
<organism evidence="3 4">
    <name type="scientific">Sinanodonta woodiana</name>
    <name type="common">Chinese pond mussel</name>
    <name type="synonym">Anodonta woodiana</name>
    <dbReference type="NCBI Taxonomy" id="1069815"/>
    <lineage>
        <taxon>Eukaryota</taxon>
        <taxon>Metazoa</taxon>
        <taxon>Spiralia</taxon>
        <taxon>Lophotrochozoa</taxon>
        <taxon>Mollusca</taxon>
        <taxon>Bivalvia</taxon>
        <taxon>Autobranchia</taxon>
        <taxon>Heteroconchia</taxon>
        <taxon>Palaeoheterodonta</taxon>
        <taxon>Unionida</taxon>
        <taxon>Unionoidea</taxon>
        <taxon>Unionidae</taxon>
        <taxon>Unioninae</taxon>
        <taxon>Sinanodonta</taxon>
    </lineage>
</organism>
<dbReference type="Gene3D" id="3.80.10.10">
    <property type="entry name" value="Ribonuclease Inhibitor"/>
    <property type="match status" value="1"/>
</dbReference>
<dbReference type="AlphaFoldDB" id="A0ABD3Y2Q9"/>
<dbReference type="EMBL" id="JBJQND010000001">
    <property type="protein sequence ID" value="KAL3891664.1"/>
    <property type="molecule type" value="Genomic_DNA"/>
</dbReference>
<dbReference type="SUPFAM" id="SSF81383">
    <property type="entry name" value="F-box domain"/>
    <property type="match status" value="1"/>
</dbReference>
<keyword evidence="4" id="KW-1185">Reference proteome</keyword>
<comment type="caution">
    <text evidence="3">The sequence shown here is derived from an EMBL/GenBank/DDBJ whole genome shotgun (WGS) entry which is preliminary data.</text>
</comment>
<evidence type="ECO:0000259" key="1">
    <source>
        <dbReference type="PROSITE" id="PS50181"/>
    </source>
</evidence>
<dbReference type="InterPro" id="IPR001810">
    <property type="entry name" value="F-box_dom"/>
</dbReference>
<dbReference type="Proteomes" id="UP001634394">
    <property type="component" value="Unassembled WGS sequence"/>
</dbReference>
<dbReference type="Pfam" id="PF12937">
    <property type="entry name" value="F-box-like"/>
    <property type="match status" value="1"/>
</dbReference>
<dbReference type="PROSITE" id="PS50181">
    <property type="entry name" value="FBOX"/>
    <property type="match status" value="1"/>
</dbReference>